<dbReference type="PRINTS" id="PR00598">
    <property type="entry name" value="HTHMARR"/>
</dbReference>
<evidence type="ECO:0000256" key="3">
    <source>
        <dbReference type="ARBA" id="ARBA00023163"/>
    </source>
</evidence>
<keyword evidence="1" id="KW-0805">Transcription regulation</keyword>
<dbReference type="InterPro" id="IPR023187">
    <property type="entry name" value="Tscrpt_reg_MarR-type_CS"/>
</dbReference>
<dbReference type="Proteomes" id="UP000568380">
    <property type="component" value="Unassembled WGS sequence"/>
</dbReference>
<dbReference type="GO" id="GO:0003700">
    <property type="term" value="F:DNA-binding transcription factor activity"/>
    <property type="evidence" value="ECO:0007669"/>
    <property type="project" value="InterPro"/>
</dbReference>
<organism evidence="5 6">
    <name type="scientific">Nonomuraea endophytica</name>
    <dbReference type="NCBI Taxonomy" id="714136"/>
    <lineage>
        <taxon>Bacteria</taxon>
        <taxon>Bacillati</taxon>
        <taxon>Actinomycetota</taxon>
        <taxon>Actinomycetes</taxon>
        <taxon>Streptosporangiales</taxon>
        <taxon>Streptosporangiaceae</taxon>
        <taxon>Nonomuraea</taxon>
    </lineage>
</organism>
<dbReference type="PROSITE" id="PS50995">
    <property type="entry name" value="HTH_MARR_2"/>
    <property type="match status" value="1"/>
</dbReference>
<evidence type="ECO:0000313" key="5">
    <source>
        <dbReference type="EMBL" id="MBB5075058.1"/>
    </source>
</evidence>
<dbReference type="Pfam" id="PF12802">
    <property type="entry name" value="MarR_2"/>
    <property type="match status" value="1"/>
</dbReference>
<keyword evidence="2 5" id="KW-0238">DNA-binding</keyword>
<name>A0A7W7ZWI9_9ACTN</name>
<dbReference type="InterPro" id="IPR000835">
    <property type="entry name" value="HTH_MarR-typ"/>
</dbReference>
<dbReference type="Gene3D" id="1.10.10.10">
    <property type="entry name" value="Winged helix-like DNA-binding domain superfamily/Winged helix DNA-binding domain"/>
    <property type="match status" value="1"/>
</dbReference>
<dbReference type="EMBL" id="JACHIN010000001">
    <property type="protein sequence ID" value="MBB5075058.1"/>
    <property type="molecule type" value="Genomic_DNA"/>
</dbReference>
<comment type="caution">
    <text evidence="5">The sequence shown here is derived from an EMBL/GenBank/DDBJ whole genome shotgun (WGS) entry which is preliminary data.</text>
</comment>
<proteinExistence type="predicted"/>
<dbReference type="AlphaFoldDB" id="A0A7W7ZWI9"/>
<dbReference type="GO" id="GO:0003677">
    <property type="term" value="F:DNA binding"/>
    <property type="evidence" value="ECO:0007669"/>
    <property type="project" value="UniProtKB-KW"/>
</dbReference>
<reference evidence="5 6" key="1">
    <citation type="submission" date="2020-08" db="EMBL/GenBank/DDBJ databases">
        <title>Genomic Encyclopedia of Type Strains, Phase IV (KMG-IV): sequencing the most valuable type-strain genomes for metagenomic binning, comparative biology and taxonomic classification.</title>
        <authorList>
            <person name="Goeker M."/>
        </authorList>
    </citation>
    <scope>NUCLEOTIDE SEQUENCE [LARGE SCALE GENOMIC DNA]</scope>
    <source>
        <strain evidence="5 6">DSM 45385</strain>
    </source>
</reference>
<keyword evidence="6" id="KW-1185">Reference proteome</keyword>
<keyword evidence="3" id="KW-0804">Transcription</keyword>
<evidence type="ECO:0000313" key="6">
    <source>
        <dbReference type="Proteomes" id="UP000568380"/>
    </source>
</evidence>
<evidence type="ECO:0000256" key="2">
    <source>
        <dbReference type="ARBA" id="ARBA00023125"/>
    </source>
</evidence>
<dbReference type="SMART" id="SM00347">
    <property type="entry name" value="HTH_MARR"/>
    <property type="match status" value="1"/>
</dbReference>
<dbReference type="PANTHER" id="PTHR33164:SF104">
    <property type="entry name" value="TRANSCRIPTIONAL REGULATORY PROTEIN"/>
    <property type="match status" value="1"/>
</dbReference>
<dbReference type="SUPFAM" id="SSF46785">
    <property type="entry name" value="Winged helix' DNA-binding domain"/>
    <property type="match status" value="1"/>
</dbReference>
<accession>A0A7W7ZWI9</accession>
<dbReference type="GO" id="GO:0006950">
    <property type="term" value="P:response to stress"/>
    <property type="evidence" value="ECO:0007669"/>
    <property type="project" value="TreeGrafter"/>
</dbReference>
<dbReference type="InterPro" id="IPR039422">
    <property type="entry name" value="MarR/SlyA-like"/>
</dbReference>
<evidence type="ECO:0000256" key="1">
    <source>
        <dbReference type="ARBA" id="ARBA00023015"/>
    </source>
</evidence>
<sequence length="165" mass="18210">MRDAVDAITKQWAAARPDVDVSPMGVVGRLSRASRLLERGIKEFFAEHGLEPWEFDMLATLLRGNPEHTMCMKDLAASALVSPGALTNRMDRLVERGLVRRWPLESNRRMVLVALTDEGERLAGDLLALHVANEAELLSALTPADQKALAETLRKLLVSLGDTEL</sequence>
<gene>
    <name evidence="5" type="ORF">HNR40_000504</name>
</gene>
<dbReference type="InterPro" id="IPR036390">
    <property type="entry name" value="WH_DNA-bd_sf"/>
</dbReference>
<feature type="domain" description="HTH marR-type" evidence="4">
    <location>
        <begin position="23"/>
        <end position="158"/>
    </location>
</feature>
<dbReference type="PROSITE" id="PS01117">
    <property type="entry name" value="HTH_MARR_1"/>
    <property type="match status" value="1"/>
</dbReference>
<dbReference type="PANTHER" id="PTHR33164">
    <property type="entry name" value="TRANSCRIPTIONAL REGULATOR, MARR FAMILY"/>
    <property type="match status" value="1"/>
</dbReference>
<dbReference type="RefSeq" id="WP_184958022.1">
    <property type="nucleotide sequence ID" value="NZ_JACHIN010000001.1"/>
</dbReference>
<dbReference type="InterPro" id="IPR036388">
    <property type="entry name" value="WH-like_DNA-bd_sf"/>
</dbReference>
<protein>
    <submittedName>
        <fullName evidence="5">DNA-binding MarR family transcriptional regulator</fullName>
    </submittedName>
</protein>
<evidence type="ECO:0000259" key="4">
    <source>
        <dbReference type="PROSITE" id="PS50995"/>
    </source>
</evidence>